<comment type="caution">
    <text evidence="8">The sequence shown here is derived from an EMBL/GenBank/DDBJ whole genome shotgun (WGS) entry which is preliminary data.</text>
</comment>
<dbReference type="Gene3D" id="1.10.220.150">
    <property type="entry name" value="Arf GTPase activating protein"/>
    <property type="match status" value="1"/>
</dbReference>
<dbReference type="GO" id="GO:0030100">
    <property type="term" value="P:regulation of endocytosis"/>
    <property type="evidence" value="ECO:0007669"/>
    <property type="project" value="TreeGrafter"/>
</dbReference>
<proteinExistence type="predicted"/>
<dbReference type="GO" id="GO:0005096">
    <property type="term" value="F:GTPase activator activity"/>
    <property type="evidence" value="ECO:0007669"/>
    <property type="project" value="UniProtKB-KW"/>
</dbReference>
<dbReference type="PRINTS" id="PR00405">
    <property type="entry name" value="REVINTRACTNG"/>
</dbReference>
<feature type="region of interest" description="Disordered" evidence="6">
    <location>
        <begin position="258"/>
        <end position="298"/>
    </location>
</feature>
<evidence type="ECO:0000256" key="6">
    <source>
        <dbReference type="SAM" id="MobiDB-lite"/>
    </source>
</evidence>
<evidence type="ECO:0000256" key="2">
    <source>
        <dbReference type="ARBA" id="ARBA00022723"/>
    </source>
</evidence>
<feature type="region of interest" description="Disordered" evidence="6">
    <location>
        <begin position="201"/>
        <end position="222"/>
    </location>
</feature>
<dbReference type="PANTHER" id="PTHR46395">
    <property type="entry name" value="ADP-RIBOSYLATION FACTOR GTPASE-ACTIVATING PROTEIN 1"/>
    <property type="match status" value="1"/>
</dbReference>
<gene>
    <name evidence="8" type="ORF">MN116_000676</name>
</gene>
<organism evidence="8 9">
    <name type="scientific">Schistosoma mekongi</name>
    <name type="common">Parasitic worm</name>
    <dbReference type="NCBI Taxonomy" id="38744"/>
    <lineage>
        <taxon>Eukaryota</taxon>
        <taxon>Metazoa</taxon>
        <taxon>Spiralia</taxon>
        <taxon>Lophotrochozoa</taxon>
        <taxon>Platyhelminthes</taxon>
        <taxon>Trematoda</taxon>
        <taxon>Digenea</taxon>
        <taxon>Strigeidida</taxon>
        <taxon>Schistosomatoidea</taxon>
        <taxon>Schistosomatidae</taxon>
        <taxon>Schistosoma</taxon>
    </lineage>
</organism>
<evidence type="ECO:0000259" key="7">
    <source>
        <dbReference type="PROSITE" id="PS50115"/>
    </source>
</evidence>
<evidence type="ECO:0000256" key="3">
    <source>
        <dbReference type="ARBA" id="ARBA00022771"/>
    </source>
</evidence>
<keyword evidence="4" id="KW-0862">Zinc</keyword>
<dbReference type="AlphaFoldDB" id="A0AAE2DAB3"/>
<keyword evidence="2" id="KW-0479">Metal-binding</keyword>
<keyword evidence="1" id="KW-0343">GTPase activation</keyword>
<dbReference type="SMART" id="SM00105">
    <property type="entry name" value="ArfGap"/>
    <property type="match status" value="1"/>
</dbReference>
<reference evidence="8" key="2">
    <citation type="journal article" date="2023" name="Infect Dis Poverty">
        <title>Chromosome-scale genome of the human blood fluke Schistosoma mekongi and its implications for public health.</title>
        <authorList>
            <person name="Zhou M."/>
            <person name="Xu L."/>
            <person name="Xu D."/>
            <person name="Chen W."/>
            <person name="Khan J."/>
            <person name="Hu Y."/>
            <person name="Huang H."/>
            <person name="Wei H."/>
            <person name="Zhang Y."/>
            <person name="Chusongsang P."/>
            <person name="Tanasarnprasert K."/>
            <person name="Hu X."/>
            <person name="Limpanont Y."/>
            <person name="Lv Z."/>
        </authorList>
    </citation>
    <scope>NUCLEOTIDE SEQUENCE</scope>
    <source>
        <strain evidence="8">LV_2022a</strain>
    </source>
</reference>
<keyword evidence="3 5" id="KW-0863">Zinc-finger</keyword>
<keyword evidence="9" id="KW-1185">Reference proteome</keyword>
<dbReference type="InterPro" id="IPR001164">
    <property type="entry name" value="ArfGAP_dom"/>
</dbReference>
<accession>A0AAE2DAB3</accession>
<dbReference type="GO" id="GO:0032012">
    <property type="term" value="P:regulation of ARF protein signal transduction"/>
    <property type="evidence" value="ECO:0007669"/>
    <property type="project" value="TreeGrafter"/>
</dbReference>
<dbReference type="FunFam" id="1.10.220.150:FF:000014">
    <property type="entry name" value="ADP-ribosylation factor GTPase-activating protein"/>
    <property type="match status" value="1"/>
</dbReference>
<evidence type="ECO:0000256" key="1">
    <source>
        <dbReference type="ARBA" id="ARBA00022468"/>
    </source>
</evidence>
<dbReference type="GO" id="GO:0008270">
    <property type="term" value="F:zinc ion binding"/>
    <property type="evidence" value="ECO:0007669"/>
    <property type="project" value="UniProtKB-KW"/>
</dbReference>
<dbReference type="EMBL" id="JALJAT010000001">
    <property type="protein sequence ID" value="KAK4476080.1"/>
    <property type="molecule type" value="Genomic_DNA"/>
</dbReference>
<feature type="domain" description="Arf-GAP" evidence="7">
    <location>
        <begin position="73"/>
        <end position="190"/>
    </location>
</feature>
<dbReference type="InterPro" id="IPR037278">
    <property type="entry name" value="ARFGAP/RecO"/>
</dbReference>
<feature type="compositionally biased region" description="Polar residues" evidence="6">
    <location>
        <begin position="473"/>
        <end position="495"/>
    </location>
</feature>
<dbReference type="PROSITE" id="PS50115">
    <property type="entry name" value="ARFGAP"/>
    <property type="match status" value="1"/>
</dbReference>
<dbReference type="SUPFAM" id="SSF57863">
    <property type="entry name" value="ArfGap/RecO-like zinc finger"/>
    <property type="match status" value="1"/>
</dbReference>
<dbReference type="Pfam" id="PF01412">
    <property type="entry name" value="ArfGap"/>
    <property type="match status" value="1"/>
</dbReference>
<reference evidence="8" key="1">
    <citation type="submission" date="2022-04" db="EMBL/GenBank/DDBJ databases">
        <authorList>
            <person name="Xu L."/>
            <person name="Lv Z."/>
        </authorList>
    </citation>
    <scope>NUCLEOTIDE SEQUENCE</scope>
    <source>
        <strain evidence="8">LV_2022a</strain>
    </source>
</reference>
<evidence type="ECO:0000313" key="8">
    <source>
        <dbReference type="EMBL" id="KAK4476080.1"/>
    </source>
</evidence>
<sequence>MDKFNNVIISNKGNTSLYDPGESIMWNTIAGYDKLPPLYANYTDIPVSRNYAASGARWSSSLDVFRMASPRTRRVLMDVKKTNTNHLCFECGSPNPQWASVTYGIWICLECSGKHRGLGVHLSFVRSTNMDKWKELELEKMRVGGNKHAKEFFASQPDYRPHWSFQEKYNSKAAALLRDKIATEASGEYWDEAAASVRNNKPTSINHVKTTSDLPSLSSDKRNFNNNSCDEYQTSGYNLRPNKMTSCQSDLESWLKNTNLSEEPGLSTTATTTTTNSRYDKVPDWAKSVGDPEYESSSSRRYSLVSQKNDKSSWQSGWAMVSQVASVAAKCTSQLASQATQKTKELTQSVHEKVKDSNILDSLSKGVDTVTSKLQTVKTQGLRGFESYWSSNPDSDLSAGNSDKSYGSAYLSTHEQSRSDSTFSDSYLRHGTNSSFDSGNRKGFSMSNSNWDSSETCDWDLSDNHGWGSSINDDWSTGGVKSSRNTTLTNQSNIRRNPKLEKNNNVSNRSRKNS</sequence>
<dbReference type="PANTHER" id="PTHR46395:SF1">
    <property type="entry name" value="ADP-RIBOSYLATION FACTOR GTPASE-ACTIVATING PROTEIN 1"/>
    <property type="match status" value="1"/>
</dbReference>
<evidence type="ECO:0000256" key="5">
    <source>
        <dbReference type="PROSITE-ProRule" id="PRU00288"/>
    </source>
</evidence>
<dbReference type="GO" id="GO:0000139">
    <property type="term" value="C:Golgi membrane"/>
    <property type="evidence" value="ECO:0007669"/>
    <property type="project" value="TreeGrafter"/>
</dbReference>
<feature type="region of interest" description="Disordered" evidence="6">
    <location>
        <begin position="473"/>
        <end position="514"/>
    </location>
</feature>
<evidence type="ECO:0000313" key="9">
    <source>
        <dbReference type="Proteomes" id="UP001292079"/>
    </source>
</evidence>
<dbReference type="Proteomes" id="UP001292079">
    <property type="component" value="Unassembled WGS sequence"/>
</dbReference>
<dbReference type="CDD" id="cd08830">
    <property type="entry name" value="ArfGap_ArfGap1"/>
    <property type="match status" value="1"/>
</dbReference>
<evidence type="ECO:0000256" key="4">
    <source>
        <dbReference type="ARBA" id="ARBA00022833"/>
    </source>
</evidence>
<protein>
    <recommendedName>
        <fullName evidence="7">Arf-GAP domain-containing protein</fullName>
    </recommendedName>
</protein>
<dbReference type="InterPro" id="IPR038508">
    <property type="entry name" value="ArfGAP_dom_sf"/>
</dbReference>
<name>A0AAE2DAB3_SCHME</name>